<keyword evidence="4" id="KW-1185">Reference proteome</keyword>
<gene>
    <name evidence="3" type="ORF">WIS52_30430</name>
</gene>
<organism evidence="3 4">
    <name type="scientific">Pseudonocardia nematodicida</name>
    <dbReference type="NCBI Taxonomy" id="1206997"/>
    <lineage>
        <taxon>Bacteria</taxon>
        <taxon>Bacillati</taxon>
        <taxon>Actinomycetota</taxon>
        <taxon>Actinomycetes</taxon>
        <taxon>Pseudonocardiales</taxon>
        <taxon>Pseudonocardiaceae</taxon>
        <taxon>Pseudonocardia</taxon>
    </lineage>
</organism>
<evidence type="ECO:0000313" key="3">
    <source>
        <dbReference type="EMBL" id="MEQ3554802.1"/>
    </source>
</evidence>
<sequence>MLIVSGRQVVSDKAWAVLEPLLPDRTPRRGGRWRDHRQVIEAIAWKYRTGAAWREIPVERFGPWQTAYERLNRWSRDGTWARVLAAVQARADARGELDWVVAADSSMVRVHQHGAAARRFGGNAATAPGPGPDTAALTGPDTGGSVESQQISR</sequence>
<name>A0ABV1KK15_9PSEU</name>
<feature type="domain" description="Insertion element IS402-like" evidence="2">
    <location>
        <begin position="10"/>
        <end position="83"/>
    </location>
</feature>
<protein>
    <submittedName>
        <fullName evidence="3">IS5 family transposase</fullName>
    </submittedName>
</protein>
<dbReference type="NCBIfam" id="NF033580">
    <property type="entry name" value="transpos_IS5_3"/>
    <property type="match status" value="1"/>
</dbReference>
<feature type="region of interest" description="Disordered" evidence="1">
    <location>
        <begin position="119"/>
        <end position="153"/>
    </location>
</feature>
<comment type="caution">
    <text evidence="3">The sequence shown here is derived from an EMBL/GenBank/DDBJ whole genome shotgun (WGS) entry which is preliminary data.</text>
</comment>
<proteinExistence type="predicted"/>
<feature type="compositionally biased region" description="Low complexity" evidence="1">
    <location>
        <begin position="119"/>
        <end position="140"/>
    </location>
</feature>
<dbReference type="EMBL" id="JBEDNQ010000017">
    <property type="protein sequence ID" value="MEQ3554802.1"/>
    <property type="molecule type" value="Genomic_DNA"/>
</dbReference>
<evidence type="ECO:0000313" key="4">
    <source>
        <dbReference type="Proteomes" id="UP001494902"/>
    </source>
</evidence>
<dbReference type="PANTHER" id="PTHR46637:SF1">
    <property type="entry name" value="BLL5188 PROTEIN"/>
    <property type="match status" value="1"/>
</dbReference>
<dbReference type="InterPro" id="IPR025161">
    <property type="entry name" value="IS402-like_dom"/>
</dbReference>
<reference evidence="3 4" key="1">
    <citation type="submission" date="2024-03" db="EMBL/GenBank/DDBJ databases">
        <title>Draft genome sequence of Pseudonocardia nematodicida JCM 31783.</title>
        <authorList>
            <person name="Butdee W."/>
            <person name="Duangmal K."/>
        </authorList>
    </citation>
    <scope>NUCLEOTIDE SEQUENCE [LARGE SCALE GENOMIC DNA]</scope>
    <source>
        <strain evidence="3 4">JCM 31783</strain>
    </source>
</reference>
<dbReference type="Proteomes" id="UP001494902">
    <property type="component" value="Unassembled WGS sequence"/>
</dbReference>
<dbReference type="PANTHER" id="PTHR46637">
    <property type="entry name" value="TIS1421-TRANSPOSASE PROTEIN A"/>
    <property type="match status" value="1"/>
</dbReference>
<evidence type="ECO:0000259" key="2">
    <source>
        <dbReference type="Pfam" id="PF13340"/>
    </source>
</evidence>
<dbReference type="InterPro" id="IPR052909">
    <property type="entry name" value="Transposase_6_like"/>
</dbReference>
<accession>A0ABV1KK15</accession>
<evidence type="ECO:0000256" key="1">
    <source>
        <dbReference type="SAM" id="MobiDB-lite"/>
    </source>
</evidence>
<dbReference type="Pfam" id="PF13340">
    <property type="entry name" value="DUF4096"/>
    <property type="match status" value="1"/>
</dbReference>